<evidence type="ECO:0000313" key="3">
    <source>
        <dbReference type="Proteomes" id="UP001596492"/>
    </source>
</evidence>
<dbReference type="PROSITE" id="PS51855">
    <property type="entry name" value="MGS"/>
    <property type="match status" value="1"/>
</dbReference>
<dbReference type="SUPFAM" id="SSF51556">
    <property type="entry name" value="Metallo-dependent hydrolases"/>
    <property type="match status" value="1"/>
</dbReference>
<gene>
    <name evidence="2" type="ORF">ACFQS8_11585</name>
</gene>
<dbReference type="InterPro" id="IPR052349">
    <property type="entry name" value="Metallo-hydrolase_Enzymes"/>
</dbReference>
<dbReference type="PANTHER" id="PTHR32027">
    <property type="entry name" value="CYTOSINE DEAMINASE"/>
    <property type="match status" value="1"/>
</dbReference>
<dbReference type="Pfam" id="PF01979">
    <property type="entry name" value="Amidohydro_1"/>
    <property type="match status" value="1"/>
</dbReference>
<dbReference type="EMBL" id="JBHTBR010000005">
    <property type="protein sequence ID" value="MFC7292262.1"/>
    <property type="molecule type" value="Genomic_DNA"/>
</dbReference>
<protein>
    <submittedName>
        <fullName evidence="2">Amidohydrolase family protein</fullName>
    </submittedName>
</protein>
<dbReference type="Gene3D" id="3.20.20.140">
    <property type="entry name" value="Metal-dependent hydrolases"/>
    <property type="match status" value="1"/>
</dbReference>
<dbReference type="RefSeq" id="WP_382167554.1">
    <property type="nucleotide sequence ID" value="NZ_JBHTBR010000005.1"/>
</dbReference>
<keyword evidence="3" id="KW-1185">Reference proteome</keyword>
<dbReference type="Pfam" id="PF02142">
    <property type="entry name" value="MGS"/>
    <property type="match status" value="1"/>
</dbReference>
<dbReference type="Proteomes" id="UP001596492">
    <property type="component" value="Unassembled WGS sequence"/>
</dbReference>
<dbReference type="NCBIfam" id="NF005365">
    <property type="entry name" value="PRK06886.1"/>
    <property type="match status" value="1"/>
</dbReference>
<name>A0ABW2IMY6_9PROT</name>
<sequence length="494" mass="55595">MANGERYTNIDLIGFNLKMLSKGRERALLISAGSPDDKQFLLESCRDMANIGVNLFATPGTQRLFEAQNIKSSPAHKISSGTQPNIKDLIQSGQIDFVINILTGEQDYDENSDAKQIRSLAIKHGIPLITDREVAKETIATVISDLKEGTYDWTKRSAERPWDLEAKFRELVEARGGWANHHGHFDKAYLISPENLALGYADMEKKWELYRHLKENYTHEDLVERISRALETVIAQGSKYCRTMIDADSIIGLKGIKAAVEVKERYKDQIKFEIGIQPLEGVLDDKTQAQYVEACKMADFCGGLPSRDRPRESEHLDFIMKTAKQLGKMVEVHVDQENNPYQTETELLALKTIEHGMQGRVYGIHSISVSCKDNSEQDRIIKLVKEADVGIVICPSAALSMKQLPMQGPLHNSIGPYVKMKEAGVRVYLGIDNIADLFMPIVDGDMWTETRMLMEACRDYDLNAIADWATRPPLHLEEELMVVPKTPSPETTDA</sequence>
<proteinExistence type="predicted"/>
<dbReference type="InterPro" id="IPR032466">
    <property type="entry name" value="Metal_Hydrolase"/>
</dbReference>
<reference evidence="3" key="1">
    <citation type="journal article" date="2019" name="Int. J. Syst. Evol. Microbiol.">
        <title>The Global Catalogue of Microorganisms (GCM) 10K type strain sequencing project: providing services to taxonomists for standard genome sequencing and annotation.</title>
        <authorList>
            <consortium name="The Broad Institute Genomics Platform"/>
            <consortium name="The Broad Institute Genome Sequencing Center for Infectious Disease"/>
            <person name="Wu L."/>
            <person name="Ma J."/>
        </authorList>
    </citation>
    <scope>NUCLEOTIDE SEQUENCE [LARGE SCALE GENOMIC DNA]</scope>
    <source>
        <strain evidence="3">CCUG 51308</strain>
    </source>
</reference>
<organism evidence="2 3">
    <name type="scientific">Hirschia litorea</name>
    <dbReference type="NCBI Taxonomy" id="1199156"/>
    <lineage>
        <taxon>Bacteria</taxon>
        <taxon>Pseudomonadati</taxon>
        <taxon>Pseudomonadota</taxon>
        <taxon>Alphaproteobacteria</taxon>
        <taxon>Hyphomonadales</taxon>
        <taxon>Hyphomonadaceae</taxon>
        <taxon>Hirschia</taxon>
    </lineage>
</organism>
<comment type="caution">
    <text evidence="2">The sequence shown here is derived from an EMBL/GenBank/DDBJ whole genome shotgun (WGS) entry which is preliminary data.</text>
</comment>
<dbReference type="SUPFAM" id="SSF52335">
    <property type="entry name" value="Methylglyoxal synthase-like"/>
    <property type="match status" value="1"/>
</dbReference>
<feature type="domain" description="MGS-like" evidence="1">
    <location>
        <begin position="17"/>
        <end position="160"/>
    </location>
</feature>
<dbReference type="SMART" id="SM00851">
    <property type="entry name" value="MGS"/>
    <property type="match status" value="1"/>
</dbReference>
<evidence type="ECO:0000313" key="2">
    <source>
        <dbReference type="EMBL" id="MFC7292262.1"/>
    </source>
</evidence>
<evidence type="ECO:0000259" key="1">
    <source>
        <dbReference type="PROSITE" id="PS51855"/>
    </source>
</evidence>
<dbReference type="InterPro" id="IPR036914">
    <property type="entry name" value="MGS-like_dom_sf"/>
</dbReference>
<accession>A0ABW2IMY6</accession>
<dbReference type="Gene3D" id="3.40.50.1380">
    <property type="entry name" value="Methylglyoxal synthase-like domain"/>
    <property type="match status" value="1"/>
</dbReference>
<dbReference type="PANTHER" id="PTHR32027:SF0">
    <property type="entry name" value="CYTOSINE DEAMINASE"/>
    <property type="match status" value="1"/>
</dbReference>
<dbReference type="InterPro" id="IPR011607">
    <property type="entry name" value="MGS-like_dom"/>
</dbReference>
<dbReference type="InterPro" id="IPR006680">
    <property type="entry name" value="Amidohydro-rel"/>
</dbReference>